<comment type="caution">
    <text evidence="6">The sequence shown here is derived from an EMBL/GenBank/DDBJ whole genome shotgun (WGS) entry which is preliminary data.</text>
</comment>
<dbReference type="SUPFAM" id="SSF48371">
    <property type="entry name" value="ARM repeat"/>
    <property type="match status" value="1"/>
</dbReference>
<gene>
    <name evidence="6" type="ORF">BB561_005256</name>
</gene>
<evidence type="ECO:0000313" key="6">
    <source>
        <dbReference type="EMBL" id="PVU89629.1"/>
    </source>
</evidence>
<dbReference type="InterPro" id="IPR035983">
    <property type="entry name" value="Hect_E3_ubiquitin_ligase"/>
</dbReference>
<dbReference type="PROSITE" id="PS50237">
    <property type="entry name" value="HECT"/>
    <property type="match status" value="1"/>
</dbReference>
<evidence type="ECO:0000256" key="4">
    <source>
        <dbReference type="SAM" id="MobiDB-lite"/>
    </source>
</evidence>
<organism evidence="6 7">
    <name type="scientific">Smittium simulii</name>
    <dbReference type="NCBI Taxonomy" id="133385"/>
    <lineage>
        <taxon>Eukaryota</taxon>
        <taxon>Fungi</taxon>
        <taxon>Fungi incertae sedis</taxon>
        <taxon>Zoopagomycota</taxon>
        <taxon>Kickxellomycotina</taxon>
        <taxon>Harpellomycetes</taxon>
        <taxon>Harpellales</taxon>
        <taxon>Legeriomycetaceae</taxon>
        <taxon>Smittium</taxon>
    </lineage>
</organism>
<dbReference type="InterPro" id="IPR045322">
    <property type="entry name" value="HECTD1/TRIP12-like"/>
</dbReference>
<dbReference type="SUPFAM" id="SSF56204">
    <property type="entry name" value="Hect, E3 ligase catalytic domain"/>
    <property type="match status" value="1"/>
</dbReference>
<dbReference type="GO" id="GO:0043161">
    <property type="term" value="P:proteasome-mediated ubiquitin-dependent protein catabolic process"/>
    <property type="evidence" value="ECO:0007669"/>
    <property type="project" value="TreeGrafter"/>
</dbReference>
<proteinExistence type="predicted"/>
<dbReference type="SMART" id="SM00119">
    <property type="entry name" value="HECTc"/>
    <property type="match status" value="1"/>
</dbReference>
<evidence type="ECO:0000256" key="1">
    <source>
        <dbReference type="ARBA" id="ARBA00022679"/>
    </source>
</evidence>
<dbReference type="Pfam" id="PF00632">
    <property type="entry name" value="HECT"/>
    <property type="match status" value="1"/>
</dbReference>
<dbReference type="Gene3D" id="3.30.2160.10">
    <property type="entry name" value="Hect, E3 ligase catalytic domain"/>
    <property type="match status" value="1"/>
</dbReference>
<evidence type="ECO:0000313" key="7">
    <source>
        <dbReference type="Proteomes" id="UP000245383"/>
    </source>
</evidence>
<dbReference type="Gene3D" id="3.90.1750.10">
    <property type="entry name" value="Hect, E3 ligase catalytic domains"/>
    <property type="match status" value="1"/>
</dbReference>
<keyword evidence="2 3" id="KW-0833">Ubl conjugation pathway</keyword>
<dbReference type="PANTHER" id="PTHR45670:SF1">
    <property type="entry name" value="E3 UBIQUITIN-PROTEIN LIGASE HECTD1"/>
    <property type="match status" value="1"/>
</dbReference>
<keyword evidence="7" id="KW-1185">Reference proteome</keyword>
<reference evidence="6 7" key="1">
    <citation type="journal article" date="2018" name="MBio">
        <title>Comparative Genomics Reveals the Core Gene Toolbox for the Fungus-Insect Symbiosis.</title>
        <authorList>
            <person name="Wang Y."/>
            <person name="Stata M."/>
            <person name="Wang W."/>
            <person name="Stajich J.E."/>
            <person name="White M.M."/>
            <person name="Moncalvo J.M."/>
        </authorList>
    </citation>
    <scope>NUCLEOTIDE SEQUENCE [LARGE SCALE GENOMIC DNA]</scope>
    <source>
        <strain evidence="6 7">SWE-8-4</strain>
    </source>
</reference>
<dbReference type="GO" id="GO:0000209">
    <property type="term" value="P:protein polyubiquitination"/>
    <property type="evidence" value="ECO:0007669"/>
    <property type="project" value="TreeGrafter"/>
</dbReference>
<name>A0A2T9YBD3_9FUNG</name>
<protein>
    <recommendedName>
        <fullName evidence="5">HECT domain-containing protein</fullName>
    </recommendedName>
</protein>
<evidence type="ECO:0000256" key="2">
    <source>
        <dbReference type="ARBA" id="ARBA00022786"/>
    </source>
</evidence>
<keyword evidence="1" id="KW-0808">Transferase</keyword>
<dbReference type="Proteomes" id="UP000245383">
    <property type="component" value="Unassembled WGS sequence"/>
</dbReference>
<dbReference type="Gene3D" id="3.30.2410.10">
    <property type="entry name" value="Hect, E3 ligase catalytic domain"/>
    <property type="match status" value="1"/>
</dbReference>
<dbReference type="OrthoDB" id="423283at2759"/>
<dbReference type="InterPro" id="IPR057948">
    <property type="entry name" value="TPR_TRIP12_N"/>
</dbReference>
<dbReference type="InterPro" id="IPR016024">
    <property type="entry name" value="ARM-type_fold"/>
</dbReference>
<dbReference type="EMBL" id="MBFR01000305">
    <property type="protein sequence ID" value="PVU89629.1"/>
    <property type="molecule type" value="Genomic_DNA"/>
</dbReference>
<feature type="domain" description="HECT" evidence="5">
    <location>
        <begin position="1307"/>
        <end position="1712"/>
    </location>
</feature>
<dbReference type="STRING" id="133385.A0A2T9YBD3"/>
<feature type="region of interest" description="Disordered" evidence="4">
    <location>
        <begin position="80"/>
        <end position="120"/>
    </location>
</feature>
<dbReference type="InterPro" id="IPR000569">
    <property type="entry name" value="HECT_dom"/>
</dbReference>
<dbReference type="GO" id="GO:0061630">
    <property type="term" value="F:ubiquitin protein ligase activity"/>
    <property type="evidence" value="ECO:0007669"/>
    <property type="project" value="InterPro"/>
</dbReference>
<accession>A0A2T9YBD3</accession>
<dbReference type="GO" id="GO:0016607">
    <property type="term" value="C:nuclear speck"/>
    <property type="evidence" value="ECO:0007669"/>
    <property type="project" value="TreeGrafter"/>
</dbReference>
<sequence>MLDNLKRKELPSHKRVKKRNLASDSILNENLALPSTSSQAFASSIPLSESLKTSTSINLKPLSDSHIDLSDKTVARITSIDPRSDISKKPSTKKKRKRSKKKLPSISSDMNNKQPKRNVNLELDNNLLSDENSYSFDEFDSDISISQDHFYDSWVSFDEPASASFYSSFNKADLLELCSKLQTSTSSTEIIEILKKLSLMLSFATEDCLLASMSTIFSLCQNLLTTITSFENSDITLLAFRIISNLLEIHSSISSSLINNGLLTVLNLQLQNLQDIDIADQALVILELLSSRHSYAVLDSGALLAALNFIDFFTSCSQRAVMQSLYNCTSRVDFSSISNISEIIQIISNSTNASDSKLADISWNCIENIINKISSDDKIELLITPDFLTSITSNFINCADSTRKKKILSILGSIAQKSLKLSLDILQSKVLETIYLSYSEKFVPKNSSLIPKPLDTTLNQNHKDFAHMEPEILILLSGLLPTLLVVVKVRESNRVCYDDFESSERIQAEKCFALDKFFIKNNVSAFQISSLLLSIGITFIKNESFCLSKKILLESVLLGLWMFDIKKLDIINIPEIESFSPWFITRGFDGESSDFIASLLFAYRFLYFADNYVKLSYERQGSVTILQKLASKGSKSGSLDIFSRGVQLLDNYLTSDDNNIISPANYKNISNKRLEDWKKNVSSLIVDSYWTFDKVDTKLATEIGDTLFTLKNNAKEIKALWKRPNLNSNTELLTCVDALTNIISSTQGITAYEFENSSWLETLSMIALSLHSSNPNDPNCKQNKLELFAYTIFDKILSDTKFNEADSYFNNFINMLQEILTSNDTLQINILSSAINHSDDNPLSILTRQIAVDLHYDDKLSSPNEKTSTFKSELELITRIKTELKPLKVSCIATSDIASLKKLLKPHIIQVIQKVQKLSSNTDYIIHEVGSSSFDDLSISSRFNFDEIASNPNDSIKFTNSKNISNKLNDDHENNSEGNKNLINLINEKDSSLHKLKTSTTSSLDPASINIKKFNPFNFSIKFYYTNKFNNNTIELDSSDSIYASFITAYTSKPKKKAGTFNPWSSIFNLQYKIVFETSELEKSEAQNTFSYAKITNHEADQANVGRSFKKKLLHPAFLKLLSKKFGYSLNIINALYMVHKSKIHTKASKYNDSWKRSYHNNRLIQKIQSLIDDPLTISTKAFPDWCFPLVNTYPYLFSFESKNLFMRCFYLPLSRNLTNWKFNHEHPSNDHNDTFNDDNHNMFSLLGISYSISNEIIAHLANIKKQKVLINRSQLFKSAILAINKFASVDNILEVEYTNEVGTGLGPTLEFFSSVCAEIFSISNNMWHNSSYETLVDSKYIISPNGFYPRPIKEDPSSEANKEYSNLFKFLGMFVAKAIVDERPLDLPLHPAFISAIKVSISAERNTEYDYITLLSEIDPQLAKNLVMLQNLIEKEIHIDSKTDNSKQKIKSGAAHSSIEDLCIDFTLPGYQDFELCKNGSEILVNNDNLQQYLDLVCEAFMESGLKIALESFKQGFSNVIPIEFISSYSVSELSIIFGLTETNSEYWRQIEDYSWSYKMIFSNITIDHGYTPDSPVVGMFVTWLSKLSRADRRKFLKFVTGSPRLPLSSMLVNKNIGNGLDLTSSSKTNEKDLESHYKLDSASIIGFGALKPRLTVVLRHSNPPLTPDSYLPTVMTCVNYIKLPNYSSIEILDSRWRQAFEEGCSSFHLS</sequence>
<feature type="compositionally biased region" description="Basic residues" evidence="4">
    <location>
        <begin position="90"/>
        <end position="103"/>
    </location>
</feature>
<dbReference type="PANTHER" id="PTHR45670">
    <property type="entry name" value="E3 UBIQUITIN-PROTEIN LIGASE TRIP12"/>
    <property type="match status" value="1"/>
</dbReference>
<feature type="active site" description="Glycyl thioester intermediate" evidence="3">
    <location>
        <position position="1679"/>
    </location>
</feature>
<evidence type="ECO:0000259" key="5">
    <source>
        <dbReference type="PROSITE" id="PS50237"/>
    </source>
</evidence>
<evidence type="ECO:0000256" key="3">
    <source>
        <dbReference type="PROSITE-ProRule" id="PRU00104"/>
    </source>
</evidence>
<dbReference type="Pfam" id="PF25579">
    <property type="entry name" value="TPR_TRIP12_N"/>
    <property type="match status" value="1"/>
</dbReference>